<dbReference type="PANTHER" id="PTHR31094">
    <property type="entry name" value="RIKEN CDNA 2310061I04 GENE"/>
    <property type="match status" value="1"/>
</dbReference>
<dbReference type="EMBL" id="CAMGYJ010000009">
    <property type="protein sequence ID" value="CAI0469745.1"/>
    <property type="molecule type" value="Genomic_DNA"/>
</dbReference>
<sequence length="262" mass="30073">MALLVHSPDMCTAKTLINPNPSSRSLKTPSSVLRNDDRVVSSMARVRFGVKDREVKVPGLSHEDARLYGQFSAPVVKQGSKRSNEEEEEKQNYYVNMGHAIRTLREELPDLFYKELSFDIYRDDIAYIDRFNTFAGIENYKSMFWALRVLGRVFFRGLWVDIISVWQPVDDIILIRWVIHGIPRVPWESLARLDGISEYKLDKKGKIYQHQVDNMAFNSPPPKFRVMGVEELLQAIGCPSTPRPTYFEASSVSPTEELIKSG</sequence>
<comment type="caution">
    <text evidence="1">The sequence shown here is derived from an EMBL/GenBank/DDBJ whole genome shotgun (WGS) entry which is preliminary data.</text>
</comment>
<dbReference type="Pfam" id="PF10184">
    <property type="entry name" value="DUF2358"/>
    <property type="match status" value="1"/>
</dbReference>
<accession>A0AAV0PG24</accession>
<dbReference type="Proteomes" id="UP001154282">
    <property type="component" value="Unassembled WGS sequence"/>
</dbReference>
<dbReference type="InterPro" id="IPR032710">
    <property type="entry name" value="NTF2-like_dom_sf"/>
</dbReference>
<name>A0AAV0PG24_9ROSI</name>
<reference evidence="1" key="1">
    <citation type="submission" date="2022-08" db="EMBL/GenBank/DDBJ databases">
        <authorList>
            <person name="Gutierrez-Valencia J."/>
        </authorList>
    </citation>
    <scope>NUCLEOTIDE SEQUENCE</scope>
</reference>
<protein>
    <submittedName>
        <fullName evidence="1">Uncharacterized protein</fullName>
    </submittedName>
</protein>
<gene>
    <name evidence="1" type="ORF">LITE_LOCUS38292</name>
</gene>
<dbReference type="SUPFAM" id="SSF54427">
    <property type="entry name" value="NTF2-like"/>
    <property type="match status" value="1"/>
</dbReference>
<keyword evidence="2" id="KW-1185">Reference proteome</keyword>
<evidence type="ECO:0000313" key="1">
    <source>
        <dbReference type="EMBL" id="CAI0469745.1"/>
    </source>
</evidence>
<dbReference type="InterPro" id="IPR018790">
    <property type="entry name" value="DUF2358"/>
</dbReference>
<evidence type="ECO:0000313" key="2">
    <source>
        <dbReference type="Proteomes" id="UP001154282"/>
    </source>
</evidence>
<organism evidence="1 2">
    <name type="scientific">Linum tenue</name>
    <dbReference type="NCBI Taxonomy" id="586396"/>
    <lineage>
        <taxon>Eukaryota</taxon>
        <taxon>Viridiplantae</taxon>
        <taxon>Streptophyta</taxon>
        <taxon>Embryophyta</taxon>
        <taxon>Tracheophyta</taxon>
        <taxon>Spermatophyta</taxon>
        <taxon>Magnoliopsida</taxon>
        <taxon>eudicotyledons</taxon>
        <taxon>Gunneridae</taxon>
        <taxon>Pentapetalae</taxon>
        <taxon>rosids</taxon>
        <taxon>fabids</taxon>
        <taxon>Malpighiales</taxon>
        <taxon>Linaceae</taxon>
        <taxon>Linum</taxon>
    </lineage>
</organism>
<dbReference type="PANTHER" id="PTHR31094:SF2">
    <property type="entry name" value="RIKEN CDNA 2310061I04 GENE"/>
    <property type="match status" value="1"/>
</dbReference>
<dbReference type="AlphaFoldDB" id="A0AAV0PG24"/>
<proteinExistence type="predicted"/>